<dbReference type="Proteomes" id="UP000490535">
    <property type="component" value="Unassembled WGS sequence"/>
</dbReference>
<sequence length="289" mass="34199">MIAPLVSIVIPCYNHEYFVQDCILSVIDQTYQNIELIIIDDGSHDDSIKIIQEMLQVCKQRFVRFEFRCRPNKGLSATLNEALEWCQGEYYSTIASDDILVVDKIEKQINIFLKQDKNILAIMGSAYLIDENNEVIGSDEISEDIIYSFDEILMHQHRLLAPTQLIKIQAIKDVGGYKNDMIIEDWYMWLKLTKIGKILVVPDYFVKYRQHENNTIRQLEKMHQGRLQLISQFQNEKLYDKALFNVYWINSMEDLRFSSKNRIKVVFKLFIKSPNLFFLKFFKKIKEKI</sequence>
<proteinExistence type="predicted"/>
<evidence type="ECO:0000313" key="2">
    <source>
        <dbReference type="EMBL" id="KAF1021680.1"/>
    </source>
</evidence>
<gene>
    <name evidence="2" type="primary">kfoC</name>
    <name evidence="2" type="ORF">GAK29_03359</name>
</gene>
<dbReference type="AlphaFoldDB" id="A0A833PD98"/>
<protein>
    <submittedName>
        <fullName evidence="2">Chondroitin synthase</fullName>
    </submittedName>
</protein>
<dbReference type="Pfam" id="PF00535">
    <property type="entry name" value="Glycos_transf_2"/>
    <property type="match status" value="1"/>
</dbReference>
<dbReference type="GO" id="GO:0016758">
    <property type="term" value="F:hexosyltransferase activity"/>
    <property type="evidence" value="ECO:0007669"/>
    <property type="project" value="UniProtKB-ARBA"/>
</dbReference>
<name>A0A833PD98_ACIBZ</name>
<evidence type="ECO:0000259" key="1">
    <source>
        <dbReference type="Pfam" id="PF00535"/>
    </source>
</evidence>
<dbReference type="InterPro" id="IPR029044">
    <property type="entry name" value="Nucleotide-diphossugar_trans"/>
</dbReference>
<organism evidence="2 3">
    <name type="scientific">Acinetobacter bereziniae</name>
    <name type="common">Acinetobacter genomosp. 10</name>
    <dbReference type="NCBI Taxonomy" id="106648"/>
    <lineage>
        <taxon>Bacteria</taxon>
        <taxon>Pseudomonadati</taxon>
        <taxon>Pseudomonadota</taxon>
        <taxon>Gammaproteobacteria</taxon>
        <taxon>Moraxellales</taxon>
        <taxon>Moraxellaceae</taxon>
        <taxon>Acinetobacter</taxon>
    </lineage>
</organism>
<dbReference type="PANTHER" id="PTHR22916">
    <property type="entry name" value="GLYCOSYLTRANSFERASE"/>
    <property type="match status" value="1"/>
</dbReference>
<dbReference type="EMBL" id="WNDP01000103">
    <property type="protein sequence ID" value="KAF1021680.1"/>
    <property type="molecule type" value="Genomic_DNA"/>
</dbReference>
<dbReference type="SUPFAM" id="SSF53448">
    <property type="entry name" value="Nucleotide-diphospho-sugar transferases"/>
    <property type="match status" value="1"/>
</dbReference>
<dbReference type="InterPro" id="IPR001173">
    <property type="entry name" value="Glyco_trans_2-like"/>
</dbReference>
<comment type="caution">
    <text evidence="2">The sequence shown here is derived from an EMBL/GenBank/DDBJ whole genome shotgun (WGS) entry which is preliminary data.</text>
</comment>
<dbReference type="PANTHER" id="PTHR22916:SF3">
    <property type="entry name" value="UDP-GLCNAC:BETAGAL BETA-1,3-N-ACETYLGLUCOSAMINYLTRANSFERASE-LIKE PROTEIN 1"/>
    <property type="match status" value="1"/>
</dbReference>
<evidence type="ECO:0000313" key="3">
    <source>
        <dbReference type="Proteomes" id="UP000490535"/>
    </source>
</evidence>
<reference evidence="3" key="1">
    <citation type="journal article" date="2020" name="MBio">
        <title>Horizontal gene transfer to a defensive symbiont with a reduced genome amongst a multipartite beetle microbiome.</title>
        <authorList>
            <person name="Waterworth S.C."/>
            <person name="Florez L.V."/>
            <person name="Rees E.R."/>
            <person name="Hertweck C."/>
            <person name="Kaltenpoth M."/>
            <person name="Kwan J.C."/>
        </authorList>
    </citation>
    <scope>NUCLEOTIDE SEQUENCE [LARGE SCALE GENOMIC DNA]</scope>
</reference>
<feature type="domain" description="Glycosyltransferase 2-like" evidence="1">
    <location>
        <begin position="7"/>
        <end position="120"/>
    </location>
</feature>
<dbReference type="Gene3D" id="3.90.550.10">
    <property type="entry name" value="Spore Coat Polysaccharide Biosynthesis Protein SpsA, Chain A"/>
    <property type="match status" value="1"/>
</dbReference>
<accession>A0A833PD98</accession>